<dbReference type="Gene3D" id="1.10.490.10">
    <property type="entry name" value="Globins"/>
    <property type="match status" value="1"/>
</dbReference>
<keyword evidence="15" id="KW-0223">Dioxygenase</keyword>
<comment type="function">
    <text evidence="9">Is involved in NO detoxification in an aerobic process, termed nitric oxide dioxygenase (NOD) reaction that utilizes O(2) and NAD(P)H to convert NO to nitrate, which protects the bacterium from various noxious nitrogen compounds. Therefore, plays a central role in the inducible response to nitrosative stress.</text>
</comment>
<dbReference type="PANTHER" id="PTHR43396">
    <property type="entry name" value="FLAVOHEMOPROTEIN"/>
    <property type="match status" value="1"/>
</dbReference>
<dbReference type="PROSITE" id="PS01033">
    <property type="entry name" value="GLOBIN"/>
    <property type="match status" value="1"/>
</dbReference>
<evidence type="ECO:0000259" key="13">
    <source>
        <dbReference type="PROSITE" id="PS01033"/>
    </source>
</evidence>
<dbReference type="Gene3D" id="3.40.50.80">
    <property type="entry name" value="Nucleotide-binding domain of ferredoxin-NADP reductase (FNR) module"/>
    <property type="match status" value="1"/>
</dbReference>
<keyword evidence="12" id="KW-0813">Transport</keyword>
<evidence type="ECO:0000256" key="7">
    <source>
        <dbReference type="ARBA" id="ARBA00023004"/>
    </source>
</evidence>
<keyword evidence="8" id="KW-0520">NAD</keyword>
<dbReference type="InterPro" id="IPR009050">
    <property type="entry name" value="Globin-like_sf"/>
</dbReference>
<comment type="similarity">
    <text evidence="12">Belongs to the globin family.</text>
</comment>
<feature type="domain" description="Globin" evidence="13">
    <location>
        <begin position="4"/>
        <end position="141"/>
    </location>
</feature>
<dbReference type="InterPro" id="IPR012292">
    <property type="entry name" value="Globin/Proto"/>
</dbReference>
<dbReference type="InterPro" id="IPR001433">
    <property type="entry name" value="OxRdtase_FAD/NAD-bd"/>
</dbReference>
<dbReference type="Pfam" id="PF00042">
    <property type="entry name" value="Globin"/>
    <property type="match status" value="1"/>
</dbReference>
<dbReference type="Gene3D" id="2.40.30.10">
    <property type="entry name" value="Translation factors"/>
    <property type="match status" value="1"/>
</dbReference>
<dbReference type="CDD" id="cd06184">
    <property type="entry name" value="flavohem_like_fad_nad_binding"/>
    <property type="match status" value="1"/>
</dbReference>
<evidence type="ECO:0000256" key="3">
    <source>
        <dbReference type="ARBA" id="ARBA00022575"/>
    </source>
</evidence>
<dbReference type="PANTHER" id="PTHR43396:SF3">
    <property type="entry name" value="FLAVOHEMOPROTEIN"/>
    <property type="match status" value="1"/>
</dbReference>
<comment type="catalytic activity">
    <reaction evidence="10">
        <text>2 nitric oxide + NADH + 2 O2 = 2 nitrate + NAD(+) + H(+)</text>
        <dbReference type="Rhea" id="RHEA:19469"/>
        <dbReference type="ChEBI" id="CHEBI:15378"/>
        <dbReference type="ChEBI" id="CHEBI:15379"/>
        <dbReference type="ChEBI" id="CHEBI:16480"/>
        <dbReference type="ChEBI" id="CHEBI:17632"/>
        <dbReference type="ChEBI" id="CHEBI:57540"/>
        <dbReference type="ChEBI" id="CHEBI:57945"/>
        <dbReference type="EC" id="1.14.12.17"/>
    </reaction>
</comment>
<evidence type="ECO:0000259" key="14">
    <source>
        <dbReference type="PROSITE" id="PS51384"/>
    </source>
</evidence>
<sequence length="401" mass="43505">MSAQLAPETIQLVKATVPALRQHGLAITQKMYEHLFKNEEIRDLFNQSHQGANGSQPKALAQAILAYAENIENLGALALAVERIAQKHAGLNILPEHYPFVANALLQAISDILGDAASDDILKAWGEAYWFLANILIGREAEIYRETATVPGGWAGWRPFVIEKVEPESSVICSFYLRPQDGGAVISHKPGQYLTVLLQGDGLPPLKRNYTISCAPNGRYYRITVKREGRASTWLHEHAAAGTVLEVSPPAGDFHLDVGQSEPIVLVSGGVGLTPMVSMLETVAEKRPDLPTWYVHGALNGAVHAMGSHVRGLAQRSPNIDVKVFYADATSAVGEAGGCDEEGLISADWLHRNTPSDRATYFLCGPKPFLRDIAVGLRDAGVSPDRIRYEFFGPADDLLAA</sequence>
<evidence type="ECO:0000256" key="9">
    <source>
        <dbReference type="ARBA" id="ARBA00025094"/>
    </source>
</evidence>
<comment type="caution">
    <text evidence="15">The sequence shown here is derived from an EMBL/GenBank/DDBJ whole genome shotgun (WGS) entry which is preliminary data.</text>
</comment>
<keyword evidence="16" id="KW-1185">Reference proteome</keyword>
<dbReference type="InterPro" id="IPR017927">
    <property type="entry name" value="FAD-bd_FR_type"/>
</dbReference>
<dbReference type="GO" id="GO:0051213">
    <property type="term" value="F:dioxygenase activity"/>
    <property type="evidence" value="ECO:0007669"/>
    <property type="project" value="UniProtKB-KW"/>
</dbReference>
<gene>
    <name evidence="15" type="ORF">SAMN04488061_3336</name>
</gene>
<organism evidence="15 16">
    <name type="scientific">Filomicrobium insigne</name>
    <dbReference type="NCBI Taxonomy" id="418854"/>
    <lineage>
        <taxon>Bacteria</taxon>
        <taxon>Pseudomonadati</taxon>
        <taxon>Pseudomonadota</taxon>
        <taxon>Alphaproteobacteria</taxon>
        <taxon>Hyphomicrobiales</taxon>
        <taxon>Hyphomicrobiaceae</taxon>
        <taxon>Filomicrobium</taxon>
    </lineage>
</organism>
<comment type="catalytic activity">
    <reaction evidence="11">
        <text>2 nitric oxide + NADPH + 2 O2 = 2 nitrate + NADP(+) + H(+)</text>
        <dbReference type="Rhea" id="RHEA:19465"/>
        <dbReference type="ChEBI" id="CHEBI:15378"/>
        <dbReference type="ChEBI" id="CHEBI:15379"/>
        <dbReference type="ChEBI" id="CHEBI:16480"/>
        <dbReference type="ChEBI" id="CHEBI:17632"/>
        <dbReference type="ChEBI" id="CHEBI:57783"/>
        <dbReference type="ChEBI" id="CHEBI:58349"/>
        <dbReference type="EC" id="1.14.12.17"/>
    </reaction>
</comment>
<dbReference type="PRINTS" id="PR00410">
    <property type="entry name" value="PHEHYDRXLASE"/>
</dbReference>
<accession>A0A1H0TRA0</accession>
<evidence type="ECO:0000256" key="1">
    <source>
        <dbReference type="ARBA" id="ARBA00006401"/>
    </source>
</evidence>
<keyword evidence="15" id="KW-0560">Oxidoreductase</keyword>
<reference evidence="15 16" key="1">
    <citation type="submission" date="2016-10" db="EMBL/GenBank/DDBJ databases">
        <authorList>
            <person name="Varghese N."/>
            <person name="Submissions S."/>
        </authorList>
    </citation>
    <scope>NUCLEOTIDE SEQUENCE [LARGE SCALE GENOMIC DNA]</scope>
    <source>
        <strain evidence="15 16">CGMCC 1.6497</strain>
    </source>
</reference>
<evidence type="ECO:0000313" key="15">
    <source>
        <dbReference type="EMBL" id="SDP56509.1"/>
    </source>
</evidence>
<proteinExistence type="inferred from homology"/>
<evidence type="ECO:0000256" key="8">
    <source>
        <dbReference type="ARBA" id="ARBA00023027"/>
    </source>
</evidence>
<keyword evidence="6" id="KW-0479">Metal-binding</keyword>
<evidence type="ECO:0000256" key="12">
    <source>
        <dbReference type="RuleBase" id="RU000356"/>
    </source>
</evidence>
<dbReference type="PROSITE" id="PS51384">
    <property type="entry name" value="FAD_FR"/>
    <property type="match status" value="1"/>
</dbReference>
<evidence type="ECO:0000313" key="16">
    <source>
        <dbReference type="Proteomes" id="UP000198795"/>
    </source>
</evidence>
<evidence type="ECO:0000256" key="11">
    <source>
        <dbReference type="ARBA" id="ARBA00049433"/>
    </source>
</evidence>
<dbReference type="InterPro" id="IPR039261">
    <property type="entry name" value="FNR_nucleotide-bd"/>
</dbReference>
<dbReference type="EMBL" id="FNJC01000005">
    <property type="protein sequence ID" value="SDP56509.1"/>
    <property type="molecule type" value="Genomic_DNA"/>
</dbReference>
<dbReference type="NCBIfam" id="NF009805">
    <property type="entry name" value="PRK13289.1"/>
    <property type="match status" value="1"/>
</dbReference>
<keyword evidence="4 12" id="KW-0349">Heme</keyword>
<dbReference type="EC" id="1.14.12.17" evidence="2"/>
<dbReference type="SUPFAM" id="SSF63380">
    <property type="entry name" value="Riboflavin synthase domain-like"/>
    <property type="match status" value="1"/>
</dbReference>
<keyword evidence="5 12" id="KW-0561">Oxygen transport</keyword>
<dbReference type="SUPFAM" id="SSF52343">
    <property type="entry name" value="Ferredoxin reductase-like, C-terminal NADP-linked domain"/>
    <property type="match status" value="1"/>
</dbReference>
<evidence type="ECO:0000256" key="4">
    <source>
        <dbReference type="ARBA" id="ARBA00022617"/>
    </source>
</evidence>
<dbReference type="CDD" id="cd08922">
    <property type="entry name" value="FHb-globin"/>
    <property type="match status" value="1"/>
</dbReference>
<name>A0A1H0TRA0_9HYPH</name>
<dbReference type="SUPFAM" id="SSF46458">
    <property type="entry name" value="Globin-like"/>
    <property type="match status" value="1"/>
</dbReference>
<dbReference type="RefSeq" id="WP_090230396.1">
    <property type="nucleotide sequence ID" value="NZ_FNJC01000005.1"/>
</dbReference>
<dbReference type="Proteomes" id="UP000198795">
    <property type="component" value="Unassembled WGS sequence"/>
</dbReference>
<dbReference type="InterPro" id="IPR017938">
    <property type="entry name" value="Riboflavin_synthase-like_b-brl"/>
</dbReference>
<feature type="domain" description="FAD-binding FR-type" evidence="14">
    <location>
        <begin position="155"/>
        <end position="257"/>
    </location>
</feature>
<protein>
    <recommendedName>
        <fullName evidence="2">nitric oxide dioxygenase</fullName>
        <ecNumber evidence="2">1.14.12.17</ecNumber>
    </recommendedName>
</protein>
<evidence type="ECO:0000256" key="2">
    <source>
        <dbReference type="ARBA" id="ARBA00012229"/>
    </source>
</evidence>
<evidence type="ECO:0000256" key="10">
    <source>
        <dbReference type="ARBA" id="ARBA00048649"/>
    </source>
</evidence>
<dbReference type="InterPro" id="IPR000971">
    <property type="entry name" value="Globin"/>
</dbReference>
<comment type="similarity">
    <text evidence="1">In the C-terminal section; belongs to the flavoprotein pyridine nucleotide cytochrome reductase family.</text>
</comment>
<keyword evidence="7" id="KW-0408">Iron</keyword>
<evidence type="ECO:0000256" key="6">
    <source>
        <dbReference type="ARBA" id="ARBA00022723"/>
    </source>
</evidence>
<keyword evidence="3" id="KW-0216">Detoxification</keyword>
<dbReference type="Pfam" id="PF00175">
    <property type="entry name" value="NAD_binding_1"/>
    <property type="match status" value="1"/>
</dbReference>
<evidence type="ECO:0000256" key="5">
    <source>
        <dbReference type="ARBA" id="ARBA00022621"/>
    </source>
</evidence>